<feature type="transmembrane region" description="Helical" evidence="6">
    <location>
        <begin position="57"/>
        <end position="78"/>
    </location>
</feature>
<feature type="transmembrane region" description="Helical" evidence="6">
    <location>
        <begin position="113"/>
        <end position="138"/>
    </location>
</feature>
<evidence type="ECO:0000256" key="5">
    <source>
        <dbReference type="ARBA" id="ARBA00023136"/>
    </source>
</evidence>
<dbReference type="InterPro" id="IPR051791">
    <property type="entry name" value="Pra-immunoreactive"/>
</dbReference>
<keyword evidence="2" id="KW-1003">Cell membrane</keyword>
<feature type="transmembrane region" description="Helical" evidence="6">
    <location>
        <begin position="178"/>
        <end position="196"/>
    </location>
</feature>
<feature type="transmembrane region" description="Helical" evidence="6">
    <location>
        <begin position="30"/>
        <end position="51"/>
    </location>
</feature>
<name>A0A1J5TJ05_9ARCH</name>
<evidence type="ECO:0000313" key="8">
    <source>
        <dbReference type="EMBL" id="OIR16152.1"/>
    </source>
</evidence>
<keyword evidence="5 6" id="KW-0472">Membrane</keyword>
<dbReference type="InterPro" id="IPR010432">
    <property type="entry name" value="RDD"/>
</dbReference>
<feature type="domain" description="RDD" evidence="7">
    <location>
        <begin position="21"/>
        <end position="150"/>
    </location>
</feature>
<feature type="transmembrane region" description="Helical" evidence="6">
    <location>
        <begin position="333"/>
        <end position="362"/>
    </location>
</feature>
<reference evidence="8 9" key="1">
    <citation type="submission" date="2016-08" db="EMBL/GenBank/DDBJ databases">
        <title>New Insights into Marine Group III Euryarchaeota, from dark to light.</title>
        <authorList>
            <person name="Haro-Moreno J.M."/>
            <person name="Rodriguez-Valera F."/>
            <person name="Lopez-Garcia P."/>
            <person name="Moreira D."/>
            <person name="Martin-Cuadrado A.B."/>
        </authorList>
    </citation>
    <scope>NUCLEOTIDE SEQUENCE [LARGE SCALE GENOMIC DNA]</scope>
    <source>
        <strain evidence="8">CG-Bathy1</strain>
    </source>
</reference>
<gene>
    <name evidence="8" type="ORF">BEU04_04965</name>
</gene>
<evidence type="ECO:0000256" key="3">
    <source>
        <dbReference type="ARBA" id="ARBA00022692"/>
    </source>
</evidence>
<keyword evidence="4 6" id="KW-1133">Transmembrane helix</keyword>
<dbReference type="EMBL" id="MIYU01000014">
    <property type="protein sequence ID" value="OIR16152.1"/>
    <property type="molecule type" value="Genomic_DNA"/>
</dbReference>
<accession>A0A1J5TJ05</accession>
<evidence type="ECO:0000256" key="1">
    <source>
        <dbReference type="ARBA" id="ARBA00004651"/>
    </source>
</evidence>
<comment type="subcellular location">
    <subcellularLocation>
        <location evidence="1">Cell membrane</location>
        <topology evidence="1">Multi-pass membrane protein</topology>
    </subcellularLocation>
</comment>
<sequence>MEEKKTVLASGMENDIPMFKGFWIRGLATLIDYILMSFGTMIIFLIVVLFFGQILGVGGYIIGFLLAWLLVVAIGIGYKPVMESSSFQGTFGKYFLGMKIVNREGHRITLKDAIIRFVVFIVSSGTHVLFLGSIMIGFDEKKQGLHDMVADTYVVTKHHYGPVNLDGESIFEKLNKTYVSIGAAFFLIVGILLSNYGTSMTLESFEHLEKATNTEFDWIGADSSSNSDMSIKTHEWMRYEVFIEGNVTDEGEVADEDCEKARNFVLESPDKKNVFSLNCDEAGERTNEGFVKVGYFCDSSSCKDGTYTWDTDNNMVYIYDAGESIYHVIQFSYLINIGLTILSFSVGFLLTGTALFILIFFIKPKKEGETS</sequence>
<keyword evidence="3 6" id="KW-0812">Transmembrane</keyword>
<dbReference type="AlphaFoldDB" id="A0A1J5TJ05"/>
<evidence type="ECO:0000313" key="9">
    <source>
        <dbReference type="Proteomes" id="UP000183815"/>
    </source>
</evidence>
<organism evidence="8 9">
    <name type="scientific">Marine Group III euryarchaeote CG-Bathy1</name>
    <dbReference type="NCBI Taxonomy" id="1889001"/>
    <lineage>
        <taxon>Archaea</taxon>
        <taxon>Methanobacteriati</taxon>
        <taxon>Thermoplasmatota</taxon>
        <taxon>Thermoplasmata</taxon>
        <taxon>Candidatus Thermoprofundales</taxon>
    </lineage>
</organism>
<dbReference type="Pfam" id="PF06271">
    <property type="entry name" value="RDD"/>
    <property type="match status" value="1"/>
</dbReference>
<dbReference type="GO" id="GO:0005886">
    <property type="term" value="C:plasma membrane"/>
    <property type="evidence" value="ECO:0007669"/>
    <property type="project" value="UniProtKB-SubCell"/>
</dbReference>
<dbReference type="PANTHER" id="PTHR36115:SF9">
    <property type="entry name" value="LMO1584 PROTEIN"/>
    <property type="match status" value="1"/>
</dbReference>
<evidence type="ECO:0000256" key="2">
    <source>
        <dbReference type="ARBA" id="ARBA00022475"/>
    </source>
</evidence>
<evidence type="ECO:0000256" key="4">
    <source>
        <dbReference type="ARBA" id="ARBA00022989"/>
    </source>
</evidence>
<comment type="caution">
    <text evidence="8">The sequence shown here is derived from an EMBL/GenBank/DDBJ whole genome shotgun (WGS) entry which is preliminary data.</text>
</comment>
<protein>
    <recommendedName>
        <fullName evidence="7">RDD domain-containing protein</fullName>
    </recommendedName>
</protein>
<dbReference type="PANTHER" id="PTHR36115">
    <property type="entry name" value="PROLINE-RICH ANTIGEN HOMOLOG-RELATED"/>
    <property type="match status" value="1"/>
</dbReference>
<evidence type="ECO:0000259" key="7">
    <source>
        <dbReference type="Pfam" id="PF06271"/>
    </source>
</evidence>
<proteinExistence type="predicted"/>
<dbReference type="Proteomes" id="UP000183815">
    <property type="component" value="Unassembled WGS sequence"/>
</dbReference>
<evidence type="ECO:0000256" key="6">
    <source>
        <dbReference type="SAM" id="Phobius"/>
    </source>
</evidence>